<organism evidence="2">
    <name type="scientific">Aspergillus niger</name>
    <dbReference type="NCBI Taxonomy" id="5061"/>
    <lineage>
        <taxon>Eukaryota</taxon>
        <taxon>Fungi</taxon>
        <taxon>Dikarya</taxon>
        <taxon>Ascomycota</taxon>
        <taxon>Pezizomycotina</taxon>
        <taxon>Eurotiomycetes</taxon>
        <taxon>Eurotiomycetidae</taxon>
        <taxon>Eurotiales</taxon>
        <taxon>Aspergillaceae</taxon>
        <taxon>Aspergillus</taxon>
        <taxon>Aspergillus subgen. Circumdati</taxon>
    </lineage>
</organism>
<feature type="compositionally biased region" description="Basic and acidic residues" evidence="1">
    <location>
        <begin position="39"/>
        <end position="55"/>
    </location>
</feature>
<name>A0AAJ8BYY4_ASPNG</name>
<dbReference type="GeneID" id="84593180"/>
<dbReference type="AlphaFoldDB" id="A0AAJ8BYY4"/>
<reference evidence="2" key="2">
    <citation type="submission" date="2025-08" db="UniProtKB">
        <authorList>
            <consortium name="RefSeq"/>
        </authorList>
    </citation>
    <scope>IDENTIFICATION</scope>
</reference>
<reference evidence="2" key="1">
    <citation type="submission" date="2025-02" db="EMBL/GenBank/DDBJ databases">
        <authorList>
            <consortium name="NCBI Genome Project"/>
        </authorList>
    </citation>
    <scope>NUCLEOTIDE SEQUENCE</scope>
</reference>
<accession>A0AAJ8BYY4</accession>
<dbReference type="KEGG" id="ang:An15g03930"/>
<sequence>MGVPRIDYDGADKSQIEAFGRDHPDHPRVPRPVSATIMRDPERSREKRRGDEARRGLVQTEEWEKRPGTASQTRVAGGPDLPLVLPCVGPVSPGLLGTRTENSSKAPAIQRAQPRFARGWQPWIAILPRMNPRDMPAPSRVAIASEKWFDCWEVATLMGRDRPSMLMEGSVHVYHPWT</sequence>
<gene>
    <name evidence="2" type="ORF">An15g03930</name>
</gene>
<dbReference type="RefSeq" id="XP_059606492.1">
    <property type="nucleotide sequence ID" value="XM_059744628.1"/>
</dbReference>
<feature type="compositionally biased region" description="Basic and acidic residues" evidence="1">
    <location>
        <begin position="1"/>
        <end position="28"/>
    </location>
</feature>
<evidence type="ECO:0000313" key="2">
    <source>
        <dbReference type="RefSeq" id="XP_059606492.1"/>
    </source>
</evidence>
<dbReference type="VEuPathDB" id="FungiDB:An15g03930"/>
<proteinExistence type="predicted"/>
<protein>
    <submittedName>
        <fullName evidence="2">Uncharacterized protein</fullName>
    </submittedName>
</protein>
<evidence type="ECO:0000256" key="1">
    <source>
        <dbReference type="SAM" id="MobiDB-lite"/>
    </source>
</evidence>
<feature type="region of interest" description="Disordered" evidence="1">
    <location>
        <begin position="1"/>
        <end position="81"/>
    </location>
</feature>